<evidence type="ECO:0000256" key="8">
    <source>
        <dbReference type="SAM" id="Phobius"/>
    </source>
</evidence>
<comment type="similarity">
    <text evidence="2">Belongs to the ABC-2 integral membrane protein family.</text>
</comment>
<dbReference type="PROSITE" id="PS51012">
    <property type="entry name" value="ABC_TM2"/>
    <property type="match status" value="1"/>
</dbReference>
<keyword evidence="3" id="KW-0813">Transport</keyword>
<evidence type="ECO:0000313" key="10">
    <source>
        <dbReference type="EMBL" id="URL56861.1"/>
    </source>
</evidence>
<keyword evidence="5 8" id="KW-0812">Transmembrane</keyword>
<organism evidence="10 11">
    <name type="scientific">Luteibacter flocculans</name>
    <dbReference type="NCBI Taxonomy" id="2780091"/>
    <lineage>
        <taxon>Bacteria</taxon>
        <taxon>Pseudomonadati</taxon>
        <taxon>Pseudomonadota</taxon>
        <taxon>Gammaproteobacteria</taxon>
        <taxon>Lysobacterales</taxon>
        <taxon>Rhodanobacteraceae</taxon>
        <taxon>Luteibacter</taxon>
    </lineage>
</organism>
<evidence type="ECO:0000313" key="11">
    <source>
        <dbReference type="Proteomes" id="UP001056681"/>
    </source>
</evidence>
<protein>
    <submittedName>
        <fullName evidence="10">ABC transporter permease</fullName>
    </submittedName>
</protein>
<sequence length="379" mass="41712">MSTANRSGFARRLIALVRKEVKQLLRDRSNLMVGIALPGVLILIFGYGLSFDVKHAPVAVVLEDPSPMANDVMAGMRLSPYLDPKPVHDMHAAEALMADREVNAILRIPSDFSRRLHLGDAHLQLILHGADANTARTVQGYVESSLQAWAAEQEQRAGDTATPIGMVHLEQRLWFNEANTSTWFLVPGLLVLITTLVGAFLTALVMAREWERGTLEALFVTPVRPLEILLAKIIPYFVVGLIGLAMCLLAARFLFEVPLRGSLLLIVLLSVFYMFVALGIGLLISAVTKNQFNASQIALIASFLPALMLSGFIYDLRNMPWPVQVVGHALPATYYLEALKSLFLAGNLWSMVLRNCAILFGYAVVLLAAARLKTRKRIG</sequence>
<keyword evidence="4" id="KW-1003">Cell membrane</keyword>
<feature type="transmembrane region" description="Helical" evidence="8">
    <location>
        <begin position="31"/>
        <end position="49"/>
    </location>
</feature>
<feature type="transmembrane region" description="Helical" evidence="8">
    <location>
        <begin position="297"/>
        <end position="314"/>
    </location>
</feature>
<feature type="transmembrane region" description="Helical" evidence="8">
    <location>
        <begin position="263"/>
        <end position="285"/>
    </location>
</feature>
<dbReference type="Pfam" id="PF12698">
    <property type="entry name" value="ABC2_membrane_3"/>
    <property type="match status" value="1"/>
</dbReference>
<accession>A0ABY4SVY4</accession>
<evidence type="ECO:0000256" key="6">
    <source>
        <dbReference type="ARBA" id="ARBA00022989"/>
    </source>
</evidence>
<evidence type="ECO:0000256" key="1">
    <source>
        <dbReference type="ARBA" id="ARBA00004651"/>
    </source>
</evidence>
<proteinExistence type="inferred from homology"/>
<dbReference type="Proteomes" id="UP001056681">
    <property type="component" value="Chromosome"/>
</dbReference>
<dbReference type="PANTHER" id="PTHR30294:SF29">
    <property type="entry name" value="MULTIDRUG ABC TRANSPORTER PERMEASE YBHS-RELATED"/>
    <property type="match status" value="1"/>
</dbReference>
<keyword evidence="11" id="KW-1185">Reference proteome</keyword>
<dbReference type="RefSeq" id="WP_250337831.1">
    <property type="nucleotide sequence ID" value="NZ_CP063231.1"/>
</dbReference>
<keyword evidence="7 8" id="KW-0472">Membrane</keyword>
<evidence type="ECO:0000256" key="5">
    <source>
        <dbReference type="ARBA" id="ARBA00022692"/>
    </source>
</evidence>
<reference evidence="10" key="1">
    <citation type="submission" date="2020-10" db="EMBL/GenBank/DDBJ databases">
        <title>Whole-genome sequence of Luteibacter sp. EIF3.</title>
        <authorList>
            <person name="Friedrich I."/>
            <person name="Hertel R."/>
            <person name="Daniel R."/>
        </authorList>
    </citation>
    <scope>NUCLEOTIDE SEQUENCE</scope>
    <source>
        <strain evidence="10">EIF3</strain>
    </source>
</reference>
<feature type="transmembrane region" description="Helical" evidence="8">
    <location>
        <begin position="228"/>
        <end position="251"/>
    </location>
</feature>
<evidence type="ECO:0000256" key="4">
    <source>
        <dbReference type="ARBA" id="ARBA00022475"/>
    </source>
</evidence>
<feature type="transmembrane region" description="Helical" evidence="8">
    <location>
        <begin position="183"/>
        <end position="207"/>
    </location>
</feature>
<dbReference type="InterPro" id="IPR051449">
    <property type="entry name" value="ABC-2_transporter_component"/>
</dbReference>
<dbReference type="Gene3D" id="3.40.1710.10">
    <property type="entry name" value="abc type-2 transporter like domain"/>
    <property type="match status" value="1"/>
</dbReference>
<feature type="transmembrane region" description="Helical" evidence="8">
    <location>
        <begin position="348"/>
        <end position="370"/>
    </location>
</feature>
<feature type="domain" description="ABC transmembrane type-2" evidence="9">
    <location>
        <begin position="151"/>
        <end position="377"/>
    </location>
</feature>
<dbReference type="PANTHER" id="PTHR30294">
    <property type="entry name" value="MEMBRANE COMPONENT OF ABC TRANSPORTER YHHJ-RELATED"/>
    <property type="match status" value="1"/>
</dbReference>
<keyword evidence="6 8" id="KW-1133">Transmembrane helix</keyword>
<name>A0ABY4SVY4_9GAMM</name>
<evidence type="ECO:0000256" key="7">
    <source>
        <dbReference type="ARBA" id="ARBA00023136"/>
    </source>
</evidence>
<dbReference type="InterPro" id="IPR013525">
    <property type="entry name" value="ABC2_TM"/>
</dbReference>
<gene>
    <name evidence="10" type="ORF">IM816_09245</name>
</gene>
<dbReference type="EMBL" id="CP063231">
    <property type="protein sequence ID" value="URL56861.1"/>
    <property type="molecule type" value="Genomic_DNA"/>
</dbReference>
<evidence type="ECO:0000256" key="2">
    <source>
        <dbReference type="ARBA" id="ARBA00007783"/>
    </source>
</evidence>
<dbReference type="InterPro" id="IPR047817">
    <property type="entry name" value="ABC2_TM_bact-type"/>
</dbReference>
<comment type="subcellular location">
    <subcellularLocation>
        <location evidence="1">Cell membrane</location>
        <topology evidence="1">Multi-pass membrane protein</topology>
    </subcellularLocation>
</comment>
<evidence type="ECO:0000256" key="3">
    <source>
        <dbReference type="ARBA" id="ARBA00022448"/>
    </source>
</evidence>
<evidence type="ECO:0000259" key="9">
    <source>
        <dbReference type="PROSITE" id="PS51012"/>
    </source>
</evidence>